<feature type="non-terminal residue" evidence="4">
    <location>
        <position position="1"/>
    </location>
</feature>
<evidence type="ECO:0000256" key="2">
    <source>
        <dbReference type="ARBA" id="ARBA00022837"/>
    </source>
</evidence>
<dbReference type="PROSITE" id="PS50222">
    <property type="entry name" value="EF_HAND_2"/>
    <property type="match status" value="1"/>
</dbReference>
<feature type="domain" description="EF-hand" evidence="3">
    <location>
        <begin position="144"/>
        <end position="179"/>
    </location>
</feature>
<dbReference type="SUPFAM" id="SSF47473">
    <property type="entry name" value="EF-hand"/>
    <property type="match status" value="1"/>
</dbReference>
<keyword evidence="2" id="KW-0106">Calcium</keyword>
<dbReference type="InterPro" id="IPR018247">
    <property type="entry name" value="EF_Hand_1_Ca_BS"/>
</dbReference>
<dbReference type="Proteomes" id="UP001221898">
    <property type="component" value="Unassembled WGS sequence"/>
</dbReference>
<evidence type="ECO:0000313" key="4">
    <source>
        <dbReference type="EMBL" id="KAJ8383798.1"/>
    </source>
</evidence>
<dbReference type="InterPro" id="IPR002048">
    <property type="entry name" value="EF_hand_dom"/>
</dbReference>
<evidence type="ECO:0000313" key="5">
    <source>
        <dbReference type="Proteomes" id="UP001221898"/>
    </source>
</evidence>
<keyword evidence="1" id="KW-0479">Metal-binding</keyword>
<comment type="caution">
    <text evidence="4">The sequence shown here is derived from an EMBL/GenBank/DDBJ whole genome shotgun (WGS) entry which is preliminary data.</text>
</comment>
<keyword evidence="5" id="KW-1185">Reference proteome</keyword>
<organism evidence="4 5">
    <name type="scientific">Aldrovandia affinis</name>
    <dbReference type="NCBI Taxonomy" id="143900"/>
    <lineage>
        <taxon>Eukaryota</taxon>
        <taxon>Metazoa</taxon>
        <taxon>Chordata</taxon>
        <taxon>Craniata</taxon>
        <taxon>Vertebrata</taxon>
        <taxon>Euteleostomi</taxon>
        <taxon>Actinopterygii</taxon>
        <taxon>Neopterygii</taxon>
        <taxon>Teleostei</taxon>
        <taxon>Notacanthiformes</taxon>
        <taxon>Halosauridae</taxon>
        <taxon>Aldrovandia</taxon>
    </lineage>
</organism>
<accession>A0AAD7RGC1</accession>
<evidence type="ECO:0000256" key="1">
    <source>
        <dbReference type="ARBA" id="ARBA00022723"/>
    </source>
</evidence>
<proteinExistence type="predicted"/>
<gene>
    <name evidence="4" type="ORF">AAFF_G00214850</name>
</gene>
<dbReference type="EMBL" id="JAINUG010000285">
    <property type="protein sequence ID" value="KAJ8383798.1"/>
    <property type="molecule type" value="Genomic_DNA"/>
</dbReference>
<name>A0AAD7RGC1_9TELE</name>
<reference evidence="4" key="1">
    <citation type="journal article" date="2023" name="Science">
        <title>Genome structures resolve the early diversification of teleost fishes.</title>
        <authorList>
            <person name="Parey E."/>
            <person name="Louis A."/>
            <person name="Montfort J."/>
            <person name="Bouchez O."/>
            <person name="Roques C."/>
            <person name="Iampietro C."/>
            <person name="Lluch J."/>
            <person name="Castinel A."/>
            <person name="Donnadieu C."/>
            <person name="Desvignes T."/>
            <person name="Floi Bucao C."/>
            <person name="Jouanno E."/>
            <person name="Wen M."/>
            <person name="Mejri S."/>
            <person name="Dirks R."/>
            <person name="Jansen H."/>
            <person name="Henkel C."/>
            <person name="Chen W.J."/>
            <person name="Zahm M."/>
            <person name="Cabau C."/>
            <person name="Klopp C."/>
            <person name="Thompson A.W."/>
            <person name="Robinson-Rechavi M."/>
            <person name="Braasch I."/>
            <person name="Lecointre G."/>
            <person name="Bobe J."/>
            <person name="Postlethwait J.H."/>
            <person name="Berthelot C."/>
            <person name="Roest Crollius H."/>
            <person name="Guiguen Y."/>
        </authorList>
    </citation>
    <scope>NUCLEOTIDE SEQUENCE</scope>
    <source>
        <strain evidence="4">NC1722</strain>
    </source>
</reference>
<dbReference type="Gene3D" id="1.10.238.10">
    <property type="entry name" value="EF-hand"/>
    <property type="match status" value="1"/>
</dbReference>
<dbReference type="AlphaFoldDB" id="A0AAD7RGC1"/>
<dbReference type="PROSITE" id="PS00018">
    <property type="entry name" value="EF_HAND_1"/>
    <property type="match status" value="1"/>
</dbReference>
<dbReference type="InterPro" id="IPR011992">
    <property type="entry name" value="EF-hand-dom_pair"/>
</dbReference>
<sequence length="197" mass="22230">PDWSLRCEVRIHLHEVKKKKYLLDTPLDALKFKMKRQLNLLSFVGPPKIRKDNDDVNDSWHCTPLFTWCCAPLFSAGYTFSCVYSGAMAHFLQWGAVVALLSLMSLQSEAQDAQLDVDHGTKGLNQEQLRAVISQNLNDYIQDLDDDLLDELMNYFDENDDGILDRAEYGHLVAGELALASAGVFDCRILPALTYSS</sequence>
<protein>
    <recommendedName>
        <fullName evidence="3">EF-hand domain-containing protein</fullName>
    </recommendedName>
</protein>
<dbReference type="GO" id="GO:0005509">
    <property type="term" value="F:calcium ion binding"/>
    <property type="evidence" value="ECO:0007669"/>
    <property type="project" value="InterPro"/>
</dbReference>
<evidence type="ECO:0000259" key="3">
    <source>
        <dbReference type="PROSITE" id="PS50222"/>
    </source>
</evidence>